<gene>
    <name evidence="2" type="ORF">KIPB_009366</name>
</gene>
<dbReference type="EMBL" id="BDIP01003158">
    <property type="protein sequence ID" value="GIQ87347.1"/>
    <property type="molecule type" value="Genomic_DNA"/>
</dbReference>
<accession>A0A9K3D277</accession>
<keyword evidence="1" id="KW-0812">Transmembrane</keyword>
<evidence type="ECO:0000256" key="1">
    <source>
        <dbReference type="SAM" id="Phobius"/>
    </source>
</evidence>
<evidence type="ECO:0000313" key="3">
    <source>
        <dbReference type="Proteomes" id="UP000265618"/>
    </source>
</evidence>
<keyword evidence="1" id="KW-0472">Membrane</keyword>
<proteinExistence type="predicted"/>
<dbReference type="AlphaFoldDB" id="A0A9K3D277"/>
<feature type="transmembrane region" description="Helical" evidence="1">
    <location>
        <begin position="26"/>
        <end position="46"/>
    </location>
</feature>
<comment type="caution">
    <text evidence="2">The sequence shown here is derived from an EMBL/GenBank/DDBJ whole genome shotgun (WGS) entry which is preliminary data.</text>
</comment>
<evidence type="ECO:0000313" key="2">
    <source>
        <dbReference type="EMBL" id="GIQ87347.1"/>
    </source>
</evidence>
<dbReference type="Proteomes" id="UP000265618">
    <property type="component" value="Unassembled WGS sequence"/>
</dbReference>
<organism evidence="2 3">
    <name type="scientific">Kipferlia bialata</name>
    <dbReference type="NCBI Taxonomy" id="797122"/>
    <lineage>
        <taxon>Eukaryota</taxon>
        <taxon>Metamonada</taxon>
        <taxon>Carpediemonas-like organisms</taxon>
        <taxon>Kipferlia</taxon>
    </lineage>
</organism>
<keyword evidence="3" id="KW-1185">Reference proteome</keyword>
<protein>
    <submittedName>
        <fullName evidence="2">Uncharacterized protein</fullName>
    </submittedName>
</protein>
<sequence>MELREDLDKIAVLEQKAARAHSARSWTTVGLALVLLFVGYLMGQYLTTLTVTHGSSQPVSLCDMHLGFGADQSPLSDTLVDSEQRQRDQELTLLRATVAEQEEALSRVYTTLSTIAGLAAVPGDKSVVGDTPSTRASGINYYHLSLRTLLVGATLCVMCYKRSEVAKWISRAKVSACVRS</sequence>
<name>A0A9K3D277_9EUKA</name>
<reference evidence="2 3" key="1">
    <citation type="journal article" date="2018" name="PLoS ONE">
        <title>The draft genome of Kipferlia bialata reveals reductive genome evolution in fornicate parasites.</title>
        <authorList>
            <person name="Tanifuji G."/>
            <person name="Takabayashi S."/>
            <person name="Kume K."/>
            <person name="Takagi M."/>
            <person name="Nakayama T."/>
            <person name="Kamikawa R."/>
            <person name="Inagaki Y."/>
            <person name="Hashimoto T."/>
        </authorList>
    </citation>
    <scope>NUCLEOTIDE SEQUENCE [LARGE SCALE GENOMIC DNA]</scope>
    <source>
        <strain evidence="2">NY0173</strain>
    </source>
</reference>
<keyword evidence="1" id="KW-1133">Transmembrane helix</keyword>